<accession>A0ABV5UN10</accession>
<evidence type="ECO:0000313" key="2">
    <source>
        <dbReference type="EMBL" id="MFB9713916.1"/>
    </source>
</evidence>
<evidence type="ECO:0000313" key="3">
    <source>
        <dbReference type="Proteomes" id="UP001589536"/>
    </source>
</evidence>
<evidence type="ECO:0000256" key="1">
    <source>
        <dbReference type="SAM" id="MobiDB-lite"/>
    </source>
</evidence>
<protein>
    <submittedName>
        <fullName evidence="2">Uncharacterized protein</fullName>
    </submittedName>
</protein>
<dbReference type="Proteomes" id="UP001589536">
    <property type="component" value="Unassembled WGS sequence"/>
</dbReference>
<reference evidence="2 3" key="1">
    <citation type="submission" date="2024-09" db="EMBL/GenBank/DDBJ databases">
        <authorList>
            <person name="Sun Q."/>
            <person name="Mori K."/>
        </authorList>
    </citation>
    <scope>NUCLEOTIDE SEQUENCE [LARGE SCALE GENOMIC DNA]</scope>
    <source>
        <strain evidence="2 3">JCM 13519</strain>
    </source>
</reference>
<dbReference type="EMBL" id="JBHMBH010000019">
    <property type="protein sequence ID" value="MFB9713916.1"/>
    <property type="molecule type" value="Genomic_DNA"/>
</dbReference>
<dbReference type="RefSeq" id="WP_345042014.1">
    <property type="nucleotide sequence ID" value="NZ_BAABED010000001.1"/>
</dbReference>
<organism evidence="2 3">
    <name type="scientific">Arthrobacter methylotrophus</name>
    <dbReference type="NCBI Taxonomy" id="121291"/>
    <lineage>
        <taxon>Bacteria</taxon>
        <taxon>Bacillati</taxon>
        <taxon>Actinomycetota</taxon>
        <taxon>Actinomycetes</taxon>
        <taxon>Micrococcales</taxon>
        <taxon>Micrococcaceae</taxon>
        <taxon>Arthrobacter</taxon>
    </lineage>
</organism>
<name>A0ABV5UN10_9MICC</name>
<comment type="caution">
    <text evidence="2">The sequence shown here is derived from an EMBL/GenBank/DDBJ whole genome shotgun (WGS) entry which is preliminary data.</text>
</comment>
<proteinExistence type="predicted"/>
<feature type="region of interest" description="Disordered" evidence="1">
    <location>
        <begin position="1"/>
        <end position="32"/>
    </location>
</feature>
<keyword evidence="3" id="KW-1185">Reference proteome</keyword>
<sequence length="276" mass="30630">MNTPARQPQGIPTGGQFAPDARAEPSINLSPAGDKIHTAELRKTIELRNADFDQLPEWPATLPQPEVSFDFSDGKCETNITVDDKMMTFWDSDSDGTINDTDNGNNPWEDFDEEDQEMALEWGKRVHQRIDSSTYGIMIEASCTPEVNSIILAHSLGKDPSPAPDLTHCSVRDAYLTKAEARLAAARDEIQNIYMIGAAQELREDFPVIDSFNLVVGDKHMVISEAWDADGNPVSDETLGAATQAVFRYREEDDFNTFTDQKTITVEDAINFRPAG</sequence>
<gene>
    <name evidence="2" type="ORF">ACFFPI_07080</name>
</gene>